<dbReference type="InterPro" id="IPR025110">
    <property type="entry name" value="AMP-bd_C"/>
</dbReference>
<comment type="caution">
    <text evidence="5">The sequence shown here is derived from an EMBL/GenBank/DDBJ whole genome shotgun (WGS) entry which is preliminary data.</text>
</comment>
<evidence type="ECO:0000259" key="4">
    <source>
        <dbReference type="Pfam" id="PF13193"/>
    </source>
</evidence>
<dbReference type="SUPFAM" id="SSF56801">
    <property type="entry name" value="Acetyl-CoA synthetase-like"/>
    <property type="match status" value="1"/>
</dbReference>
<dbReference type="InterPro" id="IPR020845">
    <property type="entry name" value="AMP-binding_CS"/>
</dbReference>
<keyword evidence="2" id="KW-0436">Ligase</keyword>
<feature type="domain" description="AMP-dependent synthetase/ligase" evidence="3">
    <location>
        <begin position="57"/>
        <end position="407"/>
    </location>
</feature>
<name>A0A417XS90_9ACTN</name>
<dbReference type="FunFam" id="3.30.300.30:FF:000008">
    <property type="entry name" value="2,3-dihydroxybenzoate-AMP ligase"/>
    <property type="match status" value="1"/>
</dbReference>
<dbReference type="Pfam" id="PF00501">
    <property type="entry name" value="AMP-binding"/>
    <property type="match status" value="1"/>
</dbReference>
<dbReference type="Gene3D" id="3.30.300.30">
    <property type="match status" value="1"/>
</dbReference>
<dbReference type="CDD" id="cd04433">
    <property type="entry name" value="AFD_class_I"/>
    <property type="match status" value="1"/>
</dbReference>
<evidence type="ECO:0000313" key="6">
    <source>
        <dbReference type="Proteomes" id="UP000283644"/>
    </source>
</evidence>
<accession>A0A417XS90</accession>
<gene>
    <name evidence="5" type="ORF">D0Z08_30435</name>
</gene>
<dbReference type="GO" id="GO:0031956">
    <property type="term" value="F:medium-chain fatty acid-CoA ligase activity"/>
    <property type="evidence" value="ECO:0007669"/>
    <property type="project" value="TreeGrafter"/>
</dbReference>
<dbReference type="AlphaFoldDB" id="A0A417XS90"/>
<evidence type="ECO:0000259" key="3">
    <source>
        <dbReference type="Pfam" id="PF00501"/>
    </source>
</evidence>
<dbReference type="EMBL" id="QXGH01000050">
    <property type="protein sequence ID" value="RHW23344.1"/>
    <property type="molecule type" value="Genomic_DNA"/>
</dbReference>
<proteinExistence type="inferred from homology"/>
<dbReference type="PANTHER" id="PTHR43201:SF5">
    <property type="entry name" value="MEDIUM-CHAIN ACYL-COA LIGASE ACSF2, MITOCHONDRIAL"/>
    <property type="match status" value="1"/>
</dbReference>
<dbReference type="Proteomes" id="UP000283644">
    <property type="component" value="Unassembled WGS sequence"/>
</dbReference>
<evidence type="ECO:0000256" key="2">
    <source>
        <dbReference type="ARBA" id="ARBA00022598"/>
    </source>
</evidence>
<keyword evidence="6" id="KW-1185">Reference proteome</keyword>
<evidence type="ECO:0000256" key="1">
    <source>
        <dbReference type="ARBA" id="ARBA00006432"/>
    </source>
</evidence>
<dbReference type="InterPro" id="IPR000873">
    <property type="entry name" value="AMP-dep_synth/lig_dom"/>
</dbReference>
<dbReference type="PANTHER" id="PTHR43201">
    <property type="entry name" value="ACYL-COA SYNTHETASE"/>
    <property type="match status" value="1"/>
</dbReference>
<evidence type="ECO:0000313" key="5">
    <source>
        <dbReference type="EMBL" id="RHW23344.1"/>
    </source>
</evidence>
<dbReference type="GO" id="GO:0006631">
    <property type="term" value="P:fatty acid metabolic process"/>
    <property type="evidence" value="ECO:0007669"/>
    <property type="project" value="TreeGrafter"/>
</dbReference>
<dbReference type="InterPro" id="IPR045851">
    <property type="entry name" value="AMP-bd_C_sf"/>
</dbReference>
<dbReference type="OrthoDB" id="9803968at2"/>
<comment type="similarity">
    <text evidence="1">Belongs to the ATP-dependent AMP-binding enzyme family.</text>
</comment>
<dbReference type="Pfam" id="PF13193">
    <property type="entry name" value="AMP-binding_C"/>
    <property type="match status" value="1"/>
</dbReference>
<dbReference type="Gene3D" id="3.40.50.12780">
    <property type="entry name" value="N-terminal domain of ligase-like"/>
    <property type="match status" value="1"/>
</dbReference>
<dbReference type="PROSITE" id="PS00455">
    <property type="entry name" value="AMP_BINDING"/>
    <property type="match status" value="1"/>
</dbReference>
<protein>
    <submittedName>
        <fullName evidence="5">Acyl-CoA synthetase</fullName>
    </submittedName>
</protein>
<sequence length="540" mass="57667">MPIQIARRASQEARYASYAFKSGALGIDPPWKVAQLGHAAWRYGMLGAIPAIASIRHGRDQVAVIDEVGTMTYGELDDASNAVANHWRKIGLKPGDGVSILARNHRWFLVATYAAARCGTRIVLLNTDFAGPQIRDVAGREGTDLLVHDDEYGVFLAEVATPLGRFRAWTEEPGDQGDDTIAGLVASGSTAPTPRTGVDPKVILLTSGTTGTPKGAPRAEPRSLAPIGALLSRVPFHAEGVLGLPAPMFHTLGFAMALLHGFLGSTLVLRRRFDPALVLQDLSVHRATGMVAVPVMLQKMAELGDDAFAEADLSQLTAIFVAGSQLGAELATRSTELFGPVIHNMYGSTEVAYATIATPEDLAVEPGCVGRPVMGATVKIFDDNGREVAPGATGRIFVGNDFQFEGYTGGGDKDRIDGLMSTGDVGHFDAAGRLFIDGRDDDMIVSGGENVFPGEIEELLFAHDAVREAAAIGVPDERFGQRLRAFVVLNEGAELTADEVKAYVAQNLARYKTPRDVVFVDELPRNPTGKVLKRKLAEIT</sequence>
<dbReference type="InterPro" id="IPR042099">
    <property type="entry name" value="ANL_N_sf"/>
</dbReference>
<feature type="domain" description="AMP-binding enzyme C-terminal" evidence="4">
    <location>
        <begin position="455"/>
        <end position="530"/>
    </location>
</feature>
<organism evidence="5 6">
    <name type="scientific">Nocardioides immobilis</name>
    <dbReference type="NCBI Taxonomy" id="2049295"/>
    <lineage>
        <taxon>Bacteria</taxon>
        <taxon>Bacillati</taxon>
        <taxon>Actinomycetota</taxon>
        <taxon>Actinomycetes</taxon>
        <taxon>Propionibacteriales</taxon>
        <taxon>Nocardioidaceae</taxon>
        <taxon>Nocardioides</taxon>
    </lineage>
</organism>
<reference evidence="5 6" key="1">
    <citation type="submission" date="2018-09" db="EMBL/GenBank/DDBJ databases">
        <title>Genome sequencing of Nocardioides immobilis CCTCC AB 2017083 for comparison to Nocardioides silvaticus.</title>
        <authorList>
            <person name="Li C."/>
            <person name="Wang G."/>
        </authorList>
    </citation>
    <scope>NUCLEOTIDE SEQUENCE [LARGE SCALE GENOMIC DNA]</scope>
    <source>
        <strain evidence="5 6">CCTCC AB 2017083</strain>
    </source>
</reference>